<evidence type="ECO:0000313" key="2">
    <source>
        <dbReference type="Proteomes" id="UP000019141"/>
    </source>
</evidence>
<gene>
    <name evidence="1" type="ORF">ETSY1_34505</name>
</gene>
<evidence type="ECO:0000313" key="1">
    <source>
        <dbReference type="EMBL" id="ETW94514.1"/>
    </source>
</evidence>
<dbReference type="Proteomes" id="UP000019141">
    <property type="component" value="Unassembled WGS sequence"/>
</dbReference>
<proteinExistence type="predicted"/>
<accession>W4L9D1</accession>
<dbReference type="AlphaFoldDB" id="W4L9D1"/>
<reference evidence="1 2" key="1">
    <citation type="journal article" date="2014" name="Nature">
        <title>An environmental bacterial taxon with a large and distinct metabolic repertoire.</title>
        <authorList>
            <person name="Wilson M.C."/>
            <person name="Mori T."/>
            <person name="Ruckert C."/>
            <person name="Uria A.R."/>
            <person name="Helf M.J."/>
            <person name="Takada K."/>
            <person name="Gernert C."/>
            <person name="Steffens U.A."/>
            <person name="Heycke N."/>
            <person name="Schmitt S."/>
            <person name="Rinke C."/>
            <person name="Helfrich E.J."/>
            <person name="Brachmann A.O."/>
            <person name="Gurgui C."/>
            <person name="Wakimoto T."/>
            <person name="Kracht M."/>
            <person name="Crusemann M."/>
            <person name="Hentschel U."/>
            <person name="Abe I."/>
            <person name="Matsunaga S."/>
            <person name="Kalinowski J."/>
            <person name="Takeyama H."/>
            <person name="Piel J."/>
        </authorList>
    </citation>
    <scope>NUCLEOTIDE SEQUENCE [LARGE SCALE GENOMIC DNA]</scope>
    <source>
        <strain evidence="2">TSY1</strain>
    </source>
</reference>
<organism evidence="1 2">
    <name type="scientific">Entotheonella factor</name>
    <dbReference type="NCBI Taxonomy" id="1429438"/>
    <lineage>
        <taxon>Bacteria</taxon>
        <taxon>Pseudomonadati</taxon>
        <taxon>Nitrospinota/Tectimicrobiota group</taxon>
        <taxon>Candidatus Tectimicrobiota</taxon>
        <taxon>Candidatus Entotheonellia</taxon>
        <taxon>Candidatus Entotheonellales</taxon>
        <taxon>Candidatus Entotheonellaceae</taxon>
        <taxon>Candidatus Entotheonella</taxon>
    </lineage>
</organism>
<keyword evidence="2" id="KW-1185">Reference proteome</keyword>
<comment type="caution">
    <text evidence="1">The sequence shown here is derived from an EMBL/GenBank/DDBJ whole genome shotgun (WGS) entry which is preliminary data.</text>
</comment>
<dbReference type="EMBL" id="AZHW01001057">
    <property type="protein sequence ID" value="ETW94514.1"/>
    <property type="molecule type" value="Genomic_DNA"/>
</dbReference>
<sequence length="88" mass="10036">MSTTSRNFQISLPEDIYRQLLFEAERIQQPAGMLAQQAIANWLQQRQKSSISENIQTYAEQHAGTAMDLDTDLEAASLEFLHDQEHGE</sequence>
<name>W4L9D1_ENTF1</name>
<protein>
    <submittedName>
        <fullName evidence="1">Uncharacterized protein</fullName>
    </submittedName>
</protein>
<dbReference type="HOGENOM" id="CLU_2463323_0_0_7"/>